<feature type="region of interest" description="Disordered" evidence="1">
    <location>
        <begin position="34"/>
        <end position="72"/>
    </location>
</feature>
<protein>
    <submittedName>
        <fullName evidence="2">Uncharacterized protein</fullName>
    </submittedName>
</protein>
<feature type="compositionally biased region" description="Polar residues" evidence="1">
    <location>
        <begin position="50"/>
        <end position="63"/>
    </location>
</feature>
<dbReference type="EMBL" id="BPLR01017337">
    <property type="protein sequence ID" value="GIY90649.1"/>
    <property type="molecule type" value="Genomic_DNA"/>
</dbReference>
<evidence type="ECO:0000313" key="2">
    <source>
        <dbReference type="EMBL" id="GIY90649.1"/>
    </source>
</evidence>
<sequence>MTGKKRGIYKVVQGGKGKKGKLLIKGTMMVKGKDNILLKRSGSNERRATGRSTSDAHNSTPSMRTRGDRDVYPIAAHTINPHTYSTF</sequence>
<accession>A0AAV4XA34</accession>
<dbReference type="Proteomes" id="UP001054945">
    <property type="component" value="Unassembled WGS sequence"/>
</dbReference>
<evidence type="ECO:0000313" key="3">
    <source>
        <dbReference type="Proteomes" id="UP001054945"/>
    </source>
</evidence>
<reference evidence="2 3" key="1">
    <citation type="submission" date="2021-06" db="EMBL/GenBank/DDBJ databases">
        <title>Caerostris extrusa draft genome.</title>
        <authorList>
            <person name="Kono N."/>
            <person name="Arakawa K."/>
        </authorList>
    </citation>
    <scope>NUCLEOTIDE SEQUENCE [LARGE SCALE GENOMIC DNA]</scope>
</reference>
<dbReference type="AlphaFoldDB" id="A0AAV4XA34"/>
<organism evidence="2 3">
    <name type="scientific">Caerostris extrusa</name>
    <name type="common">Bark spider</name>
    <name type="synonym">Caerostris bankana</name>
    <dbReference type="NCBI Taxonomy" id="172846"/>
    <lineage>
        <taxon>Eukaryota</taxon>
        <taxon>Metazoa</taxon>
        <taxon>Ecdysozoa</taxon>
        <taxon>Arthropoda</taxon>
        <taxon>Chelicerata</taxon>
        <taxon>Arachnida</taxon>
        <taxon>Araneae</taxon>
        <taxon>Araneomorphae</taxon>
        <taxon>Entelegynae</taxon>
        <taxon>Araneoidea</taxon>
        <taxon>Araneidae</taxon>
        <taxon>Caerostris</taxon>
    </lineage>
</organism>
<keyword evidence="3" id="KW-1185">Reference proteome</keyword>
<gene>
    <name evidence="2" type="ORF">CEXT_136641</name>
</gene>
<proteinExistence type="predicted"/>
<evidence type="ECO:0000256" key="1">
    <source>
        <dbReference type="SAM" id="MobiDB-lite"/>
    </source>
</evidence>
<comment type="caution">
    <text evidence="2">The sequence shown here is derived from an EMBL/GenBank/DDBJ whole genome shotgun (WGS) entry which is preliminary data.</text>
</comment>
<name>A0AAV4XA34_CAEEX</name>
<feature type="compositionally biased region" description="Basic and acidic residues" evidence="1">
    <location>
        <begin position="34"/>
        <end position="48"/>
    </location>
</feature>